<organism evidence="1 2">
    <name type="scientific">Natronospira bacteriovora</name>
    <dbReference type="NCBI Taxonomy" id="3069753"/>
    <lineage>
        <taxon>Bacteria</taxon>
        <taxon>Pseudomonadati</taxon>
        <taxon>Pseudomonadota</taxon>
        <taxon>Gammaproteobacteria</taxon>
        <taxon>Natronospirales</taxon>
        <taxon>Natronospiraceae</taxon>
        <taxon>Natronospira</taxon>
    </lineage>
</organism>
<gene>
    <name evidence="1" type="ORF">RBH19_08650</name>
</gene>
<dbReference type="Gene3D" id="3.60.20.30">
    <property type="entry name" value="(Glycosyl)asparaginase"/>
    <property type="match status" value="1"/>
</dbReference>
<dbReference type="InterPro" id="IPR029055">
    <property type="entry name" value="Ntn_hydrolases_N"/>
</dbReference>
<dbReference type="InterPro" id="IPR000246">
    <property type="entry name" value="Peptidase_T2"/>
</dbReference>
<evidence type="ECO:0000313" key="2">
    <source>
        <dbReference type="Proteomes" id="UP001239019"/>
    </source>
</evidence>
<accession>A0ABU0W7E1</accession>
<dbReference type="Pfam" id="PF01112">
    <property type="entry name" value="Asparaginase_2"/>
    <property type="match status" value="1"/>
</dbReference>
<dbReference type="RefSeq" id="WP_306728441.1">
    <property type="nucleotide sequence ID" value="NZ_JAVDDT010000005.1"/>
</dbReference>
<dbReference type="PANTHER" id="PTHR10188">
    <property type="entry name" value="L-ASPARAGINASE"/>
    <property type="match status" value="1"/>
</dbReference>
<protein>
    <submittedName>
        <fullName evidence="1">Isoaspartyl peptidase/L-asparaginase family protein</fullName>
    </submittedName>
</protein>
<dbReference type="CDD" id="cd04512">
    <property type="entry name" value="Ntn_Asparaginase_2_like"/>
    <property type="match status" value="1"/>
</dbReference>
<comment type="caution">
    <text evidence="1">The sequence shown here is derived from an EMBL/GenBank/DDBJ whole genome shotgun (WGS) entry which is preliminary data.</text>
</comment>
<name>A0ABU0W7E1_9GAMM</name>
<reference evidence="1 2" key="1">
    <citation type="submission" date="2023-08" db="EMBL/GenBank/DDBJ databases">
        <title>Whole-genome sequencing of halo(alkali)philic microorganisms from hypersaline lakes.</title>
        <authorList>
            <person name="Sorokin D.Y."/>
            <person name="Abbas B."/>
            <person name="Merkel A.Y."/>
        </authorList>
    </citation>
    <scope>NUCLEOTIDE SEQUENCE [LARGE SCALE GENOMIC DNA]</scope>
    <source>
        <strain evidence="1 2">AB-CW4</strain>
    </source>
</reference>
<sequence>MTIALLCHGGAGEISADRHPPCRQGVRDAGLAGYALLQQGTSALDTVEHVVRLLEDNPQYNAGLGSALNADGQVVTDASIMSGHDRRAGAVGAVSGIANPVSLARAVMDDGRHVLLVGQGAEAFARERGFAFCDPASLIVAHERERWEERHGTVGCVALDTRGHLAAATSTGGVVGKRAGRLGDTPLIGAGNWADEQVAVSCTGQGEAMIRTALAHYTACRHDDFDRLEDLARAAIQHMADHTQGQGGLIAVDHDGQIGFSQNTRQMPVYGIGVNGEIDAL</sequence>
<dbReference type="SUPFAM" id="SSF56235">
    <property type="entry name" value="N-terminal nucleophile aminohydrolases (Ntn hydrolases)"/>
    <property type="match status" value="1"/>
</dbReference>
<dbReference type="Proteomes" id="UP001239019">
    <property type="component" value="Unassembled WGS sequence"/>
</dbReference>
<dbReference type="EMBL" id="JAVDDT010000005">
    <property type="protein sequence ID" value="MDQ2069941.1"/>
    <property type="molecule type" value="Genomic_DNA"/>
</dbReference>
<keyword evidence="2" id="KW-1185">Reference proteome</keyword>
<evidence type="ECO:0000313" key="1">
    <source>
        <dbReference type="EMBL" id="MDQ2069941.1"/>
    </source>
</evidence>
<dbReference type="PANTHER" id="PTHR10188:SF6">
    <property type="entry name" value="N(4)-(BETA-N-ACETYLGLUCOSAMINYL)-L-ASPARAGINASE"/>
    <property type="match status" value="1"/>
</dbReference>
<proteinExistence type="predicted"/>